<sequence length="84" mass="9402">MTGLPDTSYTAALASGGREFLGWGMDRQLLAGLYDALNVNTRATGQWRKRPPELPAWPRPKSATKPERKKPVTVASLYSQMQRR</sequence>
<evidence type="ECO:0000313" key="2">
    <source>
        <dbReference type="EMBL" id="MBB3099401.1"/>
    </source>
</evidence>
<dbReference type="EMBL" id="JACHXF010000018">
    <property type="protein sequence ID" value="MBB3099401.1"/>
    <property type="molecule type" value="Genomic_DNA"/>
</dbReference>
<feature type="region of interest" description="Disordered" evidence="1">
    <location>
        <begin position="45"/>
        <end position="84"/>
    </location>
</feature>
<dbReference type="Proteomes" id="UP000590749">
    <property type="component" value="Unassembled WGS sequence"/>
</dbReference>
<name>A0A7W5FI78_9ACTN</name>
<evidence type="ECO:0000313" key="3">
    <source>
        <dbReference type="Proteomes" id="UP000590749"/>
    </source>
</evidence>
<dbReference type="RefSeq" id="WP_229795390.1">
    <property type="nucleotide sequence ID" value="NZ_BMPW01000021.1"/>
</dbReference>
<proteinExistence type="predicted"/>
<keyword evidence="3" id="KW-1185">Reference proteome</keyword>
<evidence type="ECO:0000256" key="1">
    <source>
        <dbReference type="SAM" id="MobiDB-lite"/>
    </source>
</evidence>
<dbReference type="AlphaFoldDB" id="A0A7W5FI78"/>
<gene>
    <name evidence="2" type="ORF">FHR83_007107</name>
</gene>
<organism evidence="2 3">
    <name type="scientific">Actinoplanes campanulatus</name>
    <dbReference type="NCBI Taxonomy" id="113559"/>
    <lineage>
        <taxon>Bacteria</taxon>
        <taxon>Bacillati</taxon>
        <taxon>Actinomycetota</taxon>
        <taxon>Actinomycetes</taxon>
        <taxon>Micromonosporales</taxon>
        <taxon>Micromonosporaceae</taxon>
        <taxon>Actinoplanes</taxon>
    </lineage>
</organism>
<comment type="caution">
    <text evidence="2">The sequence shown here is derived from an EMBL/GenBank/DDBJ whole genome shotgun (WGS) entry which is preliminary data.</text>
</comment>
<protein>
    <submittedName>
        <fullName evidence="2">Uncharacterized protein</fullName>
    </submittedName>
</protein>
<reference evidence="2 3" key="1">
    <citation type="submission" date="2020-08" db="EMBL/GenBank/DDBJ databases">
        <title>Genomic Encyclopedia of Type Strains, Phase III (KMG-III): the genomes of soil and plant-associated and newly described type strains.</title>
        <authorList>
            <person name="Whitman W."/>
        </authorList>
    </citation>
    <scope>NUCLEOTIDE SEQUENCE [LARGE SCALE GENOMIC DNA]</scope>
    <source>
        <strain evidence="2 3">CECT 3287</strain>
    </source>
</reference>
<accession>A0A7W5FI78</accession>